<sequence length="286" mass="31397">MGSAVWTASVSASASAVLDRLWSTGNLARGSEAEITRWHRPWRGVVLLLTGRGGVLIYPRGLSFCTQTAKYTGRVSSEFTPGRRKKQDQPSCGYFDLRSMRHDLHNPSLCLTRPPPYQSVHGQQVGISSVDVHVSSRVGYRSSLSPARLRLSPDGQSALFQRGNRNLATAGSALPRMQGHLVDGGSPSGELILIVEKIEKSRRYVARGGLCLFDIRTNVVWRRDVPLFWTMGNYAQLGQQANFCLCPPSYFVFASTAQFAAGSGSSVDKLFGQRVAITYQLLSSFH</sequence>
<reference evidence="1 2" key="1">
    <citation type="submission" date="2014-02" db="EMBL/GenBank/DDBJ databases">
        <title>The genome sequence of the entomopathogenic fungus Metarhizium robertsii ARSEF 2575.</title>
        <authorList>
            <person name="Giuliano Garisto Donzelli B."/>
            <person name="Roe B.A."/>
            <person name="Macmil S.L."/>
            <person name="Krasnoff S.B."/>
            <person name="Gibson D.M."/>
        </authorList>
    </citation>
    <scope>NUCLEOTIDE SEQUENCE [LARGE SCALE GENOMIC DNA]</scope>
    <source>
        <strain evidence="1 2">ARSEF 2575</strain>
    </source>
</reference>
<evidence type="ECO:0000313" key="1">
    <source>
        <dbReference type="EMBL" id="EXU98586.1"/>
    </source>
</evidence>
<accession>A0A014PNA2</accession>
<dbReference type="AlphaFoldDB" id="A0A014PNA2"/>
<evidence type="ECO:0000313" key="2">
    <source>
        <dbReference type="Proteomes" id="UP000030151"/>
    </source>
</evidence>
<dbReference type="Proteomes" id="UP000030151">
    <property type="component" value="Unassembled WGS sequence"/>
</dbReference>
<comment type="caution">
    <text evidence="1">The sequence shown here is derived from an EMBL/GenBank/DDBJ whole genome shotgun (WGS) entry which is preliminary data.</text>
</comment>
<proteinExistence type="predicted"/>
<dbReference type="EMBL" id="JELW01000025">
    <property type="protein sequence ID" value="EXU98586.1"/>
    <property type="molecule type" value="Genomic_DNA"/>
</dbReference>
<dbReference type="HOGENOM" id="CLU_973449_0_0_1"/>
<organism evidence="1 2">
    <name type="scientific">Metarhizium robertsii</name>
    <dbReference type="NCBI Taxonomy" id="568076"/>
    <lineage>
        <taxon>Eukaryota</taxon>
        <taxon>Fungi</taxon>
        <taxon>Dikarya</taxon>
        <taxon>Ascomycota</taxon>
        <taxon>Pezizomycotina</taxon>
        <taxon>Sordariomycetes</taxon>
        <taxon>Hypocreomycetidae</taxon>
        <taxon>Hypocreales</taxon>
        <taxon>Clavicipitaceae</taxon>
        <taxon>Metarhizium</taxon>
    </lineage>
</organism>
<gene>
    <name evidence="1" type="ORF">X797_008300</name>
</gene>
<protein>
    <submittedName>
        <fullName evidence="1">Uncharacterized protein</fullName>
    </submittedName>
</protein>
<name>A0A014PNA2_9HYPO</name>